<reference evidence="3 4" key="1">
    <citation type="submission" date="2023-08" db="EMBL/GenBank/DDBJ databases">
        <title>The draft genome sequence of Paracraurococcus sp. LOR1-02.</title>
        <authorList>
            <person name="Kingkaew E."/>
            <person name="Tanasupawat S."/>
        </authorList>
    </citation>
    <scope>NUCLEOTIDE SEQUENCE [LARGE SCALE GENOMIC DNA]</scope>
    <source>
        <strain evidence="3 4">LOR1-02</strain>
    </source>
</reference>
<keyword evidence="2" id="KW-0472">Membrane</keyword>
<comment type="caution">
    <text evidence="3">The sequence shown here is derived from an EMBL/GenBank/DDBJ whole genome shotgun (WGS) entry which is preliminary data.</text>
</comment>
<feature type="region of interest" description="Disordered" evidence="1">
    <location>
        <begin position="26"/>
        <end position="105"/>
    </location>
</feature>
<keyword evidence="4" id="KW-1185">Reference proteome</keyword>
<dbReference type="RefSeq" id="WP_305101664.1">
    <property type="nucleotide sequence ID" value="NZ_JAUTWS010000001.1"/>
</dbReference>
<keyword evidence="2" id="KW-1133">Transmembrane helix</keyword>
<gene>
    <name evidence="3" type="ORF">Q7A36_00455</name>
</gene>
<organism evidence="3 4">
    <name type="scientific">Paracraurococcus lichenis</name>
    <dbReference type="NCBI Taxonomy" id="3064888"/>
    <lineage>
        <taxon>Bacteria</taxon>
        <taxon>Pseudomonadati</taxon>
        <taxon>Pseudomonadota</taxon>
        <taxon>Alphaproteobacteria</taxon>
        <taxon>Acetobacterales</taxon>
        <taxon>Roseomonadaceae</taxon>
        <taxon>Paracraurococcus</taxon>
    </lineage>
</organism>
<accession>A0ABT9DSD7</accession>
<dbReference type="Proteomes" id="UP001243009">
    <property type="component" value="Unassembled WGS sequence"/>
</dbReference>
<dbReference type="EMBL" id="JAUTWS010000001">
    <property type="protein sequence ID" value="MDO9706791.1"/>
    <property type="molecule type" value="Genomic_DNA"/>
</dbReference>
<evidence type="ECO:0000256" key="1">
    <source>
        <dbReference type="SAM" id="MobiDB-lite"/>
    </source>
</evidence>
<evidence type="ECO:0000256" key="2">
    <source>
        <dbReference type="SAM" id="Phobius"/>
    </source>
</evidence>
<protein>
    <submittedName>
        <fullName evidence="3">Uncharacterized protein</fullName>
    </submittedName>
</protein>
<evidence type="ECO:0000313" key="4">
    <source>
        <dbReference type="Proteomes" id="UP001243009"/>
    </source>
</evidence>
<sequence>MPRLSLAAIIPPLLAAVVVVLFLHRWTGGPDTPQPAPNTAAYREASGSTATGGSVEPPSASSIPPPAAMNPVPAGTSNVEPPGNPPAAATPRAPSGEPARGQGGG</sequence>
<proteinExistence type="predicted"/>
<feature type="transmembrane region" description="Helical" evidence="2">
    <location>
        <begin position="6"/>
        <end position="23"/>
    </location>
</feature>
<keyword evidence="2" id="KW-0812">Transmembrane</keyword>
<name>A0ABT9DSD7_9PROT</name>
<evidence type="ECO:0000313" key="3">
    <source>
        <dbReference type="EMBL" id="MDO9706791.1"/>
    </source>
</evidence>